<proteinExistence type="predicted"/>
<accession>A0A0M3UFU3</accession>
<reference evidence="3" key="1">
    <citation type="submission" date="2015-09" db="EMBL/GenBank/DDBJ databases">
        <title>Complete genome of Arthrobacter alpinus strain R3.8.</title>
        <authorList>
            <person name="See-Too W.S."/>
            <person name="Chan K.G."/>
        </authorList>
    </citation>
    <scope>NUCLEOTIDE SEQUENCE [LARGE SCALE GENOMIC DNA]</scope>
    <source>
        <strain evidence="3">R3.8</strain>
    </source>
</reference>
<dbReference type="InterPro" id="IPR038732">
    <property type="entry name" value="HpyO/CreE_NAD-binding"/>
</dbReference>
<dbReference type="KEGG" id="aaq:AOC05_05640"/>
<evidence type="ECO:0000259" key="1">
    <source>
        <dbReference type="Pfam" id="PF13454"/>
    </source>
</evidence>
<keyword evidence="3" id="KW-1185">Reference proteome</keyword>
<dbReference type="InterPro" id="IPR052189">
    <property type="entry name" value="L-asp_N-monooxygenase_NS-form"/>
</dbReference>
<organism evidence="2 3">
    <name type="scientific">Arthrobacter alpinus</name>
    <dbReference type="NCBI Taxonomy" id="656366"/>
    <lineage>
        <taxon>Bacteria</taxon>
        <taxon>Bacillati</taxon>
        <taxon>Actinomycetota</taxon>
        <taxon>Actinomycetes</taxon>
        <taxon>Micrococcales</taxon>
        <taxon>Micrococcaceae</taxon>
        <taxon>Arthrobacter</taxon>
    </lineage>
</organism>
<dbReference type="Pfam" id="PF13454">
    <property type="entry name" value="NAD_binding_9"/>
    <property type="match status" value="1"/>
</dbReference>
<feature type="domain" description="FAD-dependent urate hydroxylase HpyO/Asp monooxygenase CreE-like FAD/NAD(P)-binding" evidence="1">
    <location>
        <begin position="5"/>
        <end position="154"/>
    </location>
</feature>
<dbReference type="PATRIC" id="fig|656366.3.peg.1203"/>
<dbReference type="PANTHER" id="PTHR40254">
    <property type="entry name" value="BLR0577 PROTEIN"/>
    <property type="match status" value="1"/>
</dbReference>
<dbReference type="EMBL" id="CP012677">
    <property type="protein sequence ID" value="ALE91935.1"/>
    <property type="molecule type" value="Genomic_DNA"/>
</dbReference>
<dbReference type="OrthoDB" id="3653265at2"/>
<name>A0A0M3UFU3_9MICC</name>
<sequence length="543" mass="57932">MIRIAVVGGGPKSLFALLALNDRLSSTPSAPVTVDVYDPQPPGAGSVWRTNQPETLRLNVQAGIVEATSCLSAETFTVWAQRVAPEMGPVRYPPRRLVGRYLQEQFQLLSRRGSITVGHVPEVVTGVERKGPVWQVSGTFGANTYDEVLLATGHGLAQAPAADPMKGAVNRFPLIGDYAALTPEALPAGSEVWIRGAALTAYDVAMLLTEGRGGDWQWTNDSGDGARLRYRSCGEEPRLIIFSSRSGTLMLPKSEMVPGEVVACLEGHKASLREWGQEVRETDAPAELSLSGLWLILVRCAQDCARVMGLDVSALALWRTALTGHSAVAGCGAAAPERPHNAAAFLERALAVNQLQAPVTTGWLWARVWSGLYAELVAAMDRLPRTARDWRQFARVAHSLEKITFGPPELTARKLAALIDAGLLQLATTEQTPPPAAILVDAVTPGPGVLPAAAPAGTPTSELFAGLLHRGDISIRPGDRGLLTASDGTCIALNGSRNESLAALGRPTEDPTLGHDTLNRSLHGEHLLWAQRIAGLITDRLNH</sequence>
<dbReference type="PANTHER" id="PTHR40254:SF1">
    <property type="entry name" value="BLR0577 PROTEIN"/>
    <property type="match status" value="1"/>
</dbReference>
<gene>
    <name evidence="2" type="ORF">AOC05_05640</name>
</gene>
<dbReference type="Gene3D" id="3.50.50.60">
    <property type="entry name" value="FAD/NAD(P)-binding domain"/>
    <property type="match status" value="1"/>
</dbReference>
<evidence type="ECO:0000313" key="2">
    <source>
        <dbReference type="EMBL" id="ALE91935.1"/>
    </source>
</evidence>
<dbReference type="RefSeq" id="WP_062006395.1">
    <property type="nucleotide sequence ID" value="NZ_CP012677.1"/>
</dbReference>
<dbReference type="SUPFAM" id="SSF51971">
    <property type="entry name" value="Nucleotide-binding domain"/>
    <property type="match status" value="1"/>
</dbReference>
<dbReference type="InterPro" id="IPR036188">
    <property type="entry name" value="FAD/NAD-bd_sf"/>
</dbReference>
<evidence type="ECO:0000313" key="3">
    <source>
        <dbReference type="Proteomes" id="UP000062833"/>
    </source>
</evidence>
<dbReference type="Proteomes" id="UP000062833">
    <property type="component" value="Chromosome"/>
</dbReference>
<protein>
    <recommendedName>
        <fullName evidence="1">FAD-dependent urate hydroxylase HpyO/Asp monooxygenase CreE-like FAD/NAD(P)-binding domain-containing protein</fullName>
    </recommendedName>
</protein>
<dbReference type="AlphaFoldDB" id="A0A0M3UFU3"/>